<reference evidence="3" key="1">
    <citation type="journal article" date="2013" name="Science">
        <title>The Amborella genome and the evolution of flowering plants.</title>
        <authorList>
            <consortium name="Amborella Genome Project"/>
        </authorList>
    </citation>
    <scope>NUCLEOTIDE SEQUENCE [LARGE SCALE GENOMIC DNA]</scope>
</reference>
<proteinExistence type="predicted"/>
<keyword evidence="3" id="KW-1185">Reference proteome</keyword>
<dbReference type="InterPro" id="IPR019557">
    <property type="entry name" value="AminoTfrase-like_pln_mobile"/>
</dbReference>
<protein>
    <recommendedName>
        <fullName evidence="1">Aminotransferase-like plant mobile domain-containing protein</fullName>
    </recommendedName>
</protein>
<feature type="domain" description="Aminotransferase-like plant mobile" evidence="1">
    <location>
        <begin position="3"/>
        <end position="149"/>
    </location>
</feature>
<dbReference type="EMBL" id="KI392466">
    <property type="protein sequence ID" value="ERN16337.1"/>
    <property type="molecule type" value="Genomic_DNA"/>
</dbReference>
<evidence type="ECO:0000259" key="1">
    <source>
        <dbReference type="Pfam" id="PF10536"/>
    </source>
</evidence>
<organism evidence="2 3">
    <name type="scientific">Amborella trichopoda</name>
    <dbReference type="NCBI Taxonomy" id="13333"/>
    <lineage>
        <taxon>Eukaryota</taxon>
        <taxon>Viridiplantae</taxon>
        <taxon>Streptophyta</taxon>
        <taxon>Embryophyta</taxon>
        <taxon>Tracheophyta</taxon>
        <taxon>Spermatophyta</taxon>
        <taxon>Magnoliopsida</taxon>
        <taxon>Amborellales</taxon>
        <taxon>Amborellaceae</taxon>
        <taxon>Amborella</taxon>
    </lineage>
</organism>
<dbReference type="Gramene" id="ERN16337">
    <property type="protein sequence ID" value="ERN16337"/>
    <property type="gene ID" value="AMTR_s00182p00042150"/>
</dbReference>
<evidence type="ECO:0000313" key="3">
    <source>
        <dbReference type="Proteomes" id="UP000017836"/>
    </source>
</evidence>
<dbReference type="Proteomes" id="UP000017836">
    <property type="component" value="Unassembled WGS sequence"/>
</dbReference>
<accession>U5D4I5</accession>
<dbReference type="GO" id="GO:0010073">
    <property type="term" value="P:meristem maintenance"/>
    <property type="evidence" value="ECO:0007669"/>
    <property type="project" value="InterPro"/>
</dbReference>
<sequence length="180" mass="21086">MLTSYLQLFQDLDEAGKYAWGAIALTFLYRSLSKVVDGDTYFRGSATLLHCWTYEHFPALGSKPTTVTIEIPRAYKWKKQPRRKDPLTTFDDISIDMVTLQLYEEYSPRDTLSKENALCRSYLICFNIIEYYMPDHILRQFGIMQTIHVGPPRWDRIEKVGLDPTSLIDELSTEISDWWQ</sequence>
<dbReference type="eggNOG" id="ENOG502QW7G">
    <property type="taxonomic scope" value="Eukaryota"/>
</dbReference>
<dbReference type="PANTHER" id="PTHR46033:SF1">
    <property type="entry name" value="PROTEIN MAIN-LIKE 2"/>
    <property type="match status" value="1"/>
</dbReference>
<dbReference type="HOGENOM" id="CLU_088055_0_0_1"/>
<gene>
    <name evidence="2" type="ORF">AMTR_s00182p00042150</name>
</gene>
<dbReference type="InterPro" id="IPR044824">
    <property type="entry name" value="MAIN-like"/>
</dbReference>
<name>U5D4I5_AMBTC</name>
<dbReference type="PANTHER" id="PTHR46033">
    <property type="entry name" value="PROTEIN MAIN-LIKE 2"/>
    <property type="match status" value="1"/>
</dbReference>
<evidence type="ECO:0000313" key="2">
    <source>
        <dbReference type="EMBL" id="ERN16337.1"/>
    </source>
</evidence>
<dbReference type="Pfam" id="PF10536">
    <property type="entry name" value="PMD"/>
    <property type="match status" value="1"/>
</dbReference>
<dbReference type="AlphaFoldDB" id="U5D4I5"/>